<dbReference type="EMBL" id="LT629742">
    <property type="protein sequence ID" value="SDS68820.1"/>
    <property type="molecule type" value="Genomic_DNA"/>
</dbReference>
<organism evidence="2 3">
    <name type="scientific">Microterricola viridarii</name>
    <dbReference type="NCBI Taxonomy" id="412690"/>
    <lineage>
        <taxon>Bacteria</taxon>
        <taxon>Bacillati</taxon>
        <taxon>Actinomycetota</taxon>
        <taxon>Actinomycetes</taxon>
        <taxon>Micrococcales</taxon>
        <taxon>Microbacteriaceae</taxon>
        <taxon>Microterricola</taxon>
    </lineage>
</organism>
<accession>A0A1H1U8S9</accession>
<reference evidence="3" key="1">
    <citation type="submission" date="2016-10" db="EMBL/GenBank/DDBJ databases">
        <authorList>
            <person name="Varghese N."/>
            <person name="Submissions S."/>
        </authorList>
    </citation>
    <scope>NUCLEOTIDE SEQUENCE [LARGE SCALE GENOMIC DNA]</scope>
    <source>
        <strain evidence="3">DSM 21772</strain>
    </source>
</reference>
<evidence type="ECO:0000313" key="3">
    <source>
        <dbReference type="Proteomes" id="UP000181956"/>
    </source>
</evidence>
<dbReference type="AlphaFoldDB" id="A0A1H1U8S9"/>
<keyword evidence="3" id="KW-1185">Reference proteome</keyword>
<evidence type="ECO:0000256" key="1">
    <source>
        <dbReference type="SAM" id="MobiDB-lite"/>
    </source>
</evidence>
<name>A0A1H1U8S9_9MICO</name>
<dbReference type="Proteomes" id="UP000181956">
    <property type="component" value="Chromosome I"/>
</dbReference>
<dbReference type="STRING" id="412690.SAMN04489834_1945"/>
<sequence length="94" mass="10009">MIDPLPLLVLAGVLLAGFLLWPLLGPRLAASERKRRRRSAGGGMLGVVDEVFRPQTHEAHLVWEAQQELPAPAPLPGDGPIGAGPVRIALPPSR</sequence>
<evidence type="ECO:0000313" key="2">
    <source>
        <dbReference type="EMBL" id="SDS68820.1"/>
    </source>
</evidence>
<feature type="region of interest" description="Disordered" evidence="1">
    <location>
        <begin position="73"/>
        <end position="94"/>
    </location>
</feature>
<gene>
    <name evidence="2" type="ORF">SAMN04489834_1945</name>
</gene>
<protein>
    <submittedName>
        <fullName evidence="2">Uncharacterized protein</fullName>
    </submittedName>
</protein>
<dbReference type="RefSeq" id="WP_156786301.1">
    <property type="nucleotide sequence ID" value="NZ_LT629742.1"/>
</dbReference>
<proteinExistence type="predicted"/>